<dbReference type="InterPro" id="IPR014263">
    <property type="entry name" value="Methanolan_biosynth_EpsI"/>
</dbReference>
<dbReference type="Pfam" id="PF09721">
    <property type="entry name" value="Exosortase_EpsH"/>
    <property type="match status" value="1"/>
</dbReference>
<evidence type="ECO:0000256" key="2">
    <source>
        <dbReference type="ARBA" id="ARBA00022475"/>
    </source>
</evidence>
<keyword evidence="6 8" id="KW-1133">Transmembrane helix</keyword>
<dbReference type="NCBIfam" id="TIGR04152">
    <property type="entry name" value="exosort_VPLPA"/>
    <property type="match status" value="1"/>
</dbReference>
<dbReference type="NCBIfam" id="TIGR02602">
    <property type="entry name" value="8TM_EpsH"/>
    <property type="match status" value="1"/>
</dbReference>
<evidence type="ECO:0000256" key="4">
    <source>
        <dbReference type="ARBA" id="ARBA00022692"/>
    </source>
</evidence>
<dbReference type="AlphaFoldDB" id="A0A926GFZ7"/>
<accession>A0A926GFZ7</accession>
<feature type="transmembrane region" description="Helical" evidence="8">
    <location>
        <begin position="321"/>
        <end position="339"/>
    </location>
</feature>
<dbReference type="EC" id="3.4.22.-" evidence="10"/>
<keyword evidence="4 8" id="KW-0812">Transmembrane</keyword>
<keyword evidence="2" id="KW-1003">Cell membrane</keyword>
<evidence type="ECO:0000313" key="10">
    <source>
        <dbReference type="EMBL" id="MBC9248520.1"/>
    </source>
</evidence>
<evidence type="ECO:0000259" key="9">
    <source>
        <dbReference type="Pfam" id="PF11984"/>
    </source>
</evidence>
<keyword evidence="7 8" id="KW-0472">Membrane</keyword>
<feature type="transmembrane region" description="Helical" evidence="8">
    <location>
        <begin position="226"/>
        <end position="253"/>
    </location>
</feature>
<evidence type="ECO:0000256" key="7">
    <source>
        <dbReference type="ARBA" id="ARBA00023136"/>
    </source>
</evidence>
<dbReference type="Pfam" id="PF11984">
    <property type="entry name" value="DUF3485"/>
    <property type="match status" value="1"/>
</dbReference>
<gene>
    <name evidence="10" type="primary">xrtD</name>
    <name evidence="10" type="ORF">H4P12_17805</name>
</gene>
<evidence type="ECO:0000256" key="6">
    <source>
        <dbReference type="ARBA" id="ARBA00022989"/>
    </source>
</evidence>
<dbReference type="GO" id="GO:0005886">
    <property type="term" value="C:plasma membrane"/>
    <property type="evidence" value="ECO:0007669"/>
    <property type="project" value="UniProtKB-SubCell"/>
</dbReference>
<feature type="transmembrane region" description="Helical" evidence="8">
    <location>
        <begin position="265"/>
        <end position="286"/>
    </location>
</feature>
<feature type="domain" description="Methanolan biosynthesis EpsI" evidence="9">
    <location>
        <begin position="323"/>
        <end position="530"/>
    </location>
</feature>
<evidence type="ECO:0000256" key="3">
    <source>
        <dbReference type="ARBA" id="ARBA00022670"/>
    </source>
</evidence>
<comment type="subcellular location">
    <subcellularLocation>
        <location evidence="1">Cell membrane</location>
        <topology evidence="1">Multi-pass membrane protein</topology>
    </subcellularLocation>
</comment>
<feature type="transmembrane region" description="Helical" evidence="8">
    <location>
        <begin position="133"/>
        <end position="154"/>
    </location>
</feature>
<feature type="transmembrane region" description="Helical" evidence="8">
    <location>
        <begin position="84"/>
        <end position="102"/>
    </location>
</feature>
<comment type="caution">
    <text evidence="10">The sequence shown here is derived from an EMBL/GenBank/DDBJ whole genome shotgun (WGS) entry which is preliminary data.</text>
</comment>
<dbReference type="GO" id="GO:0008233">
    <property type="term" value="F:peptidase activity"/>
    <property type="evidence" value="ECO:0007669"/>
    <property type="project" value="UniProtKB-KW"/>
</dbReference>
<dbReference type="InterPro" id="IPR019127">
    <property type="entry name" value="Exosortase"/>
</dbReference>
<evidence type="ECO:0000256" key="8">
    <source>
        <dbReference type="SAM" id="Phobius"/>
    </source>
</evidence>
<feature type="transmembrane region" description="Helical" evidence="8">
    <location>
        <begin position="199"/>
        <end position="217"/>
    </location>
</feature>
<dbReference type="NCBIfam" id="TIGR04178">
    <property type="entry name" value="exo_archaeo"/>
    <property type="match status" value="1"/>
</dbReference>
<keyword evidence="11" id="KW-1185">Reference proteome</keyword>
<reference evidence="10" key="1">
    <citation type="submission" date="2020-08" db="EMBL/GenBank/DDBJ databases">
        <title>Paracoccus amoyensis sp. nov., isolated from the surface seawater at coast of Xiamen, Fujian.</title>
        <authorList>
            <person name="Lyu L."/>
        </authorList>
    </citation>
    <scope>NUCLEOTIDE SEQUENCE</scope>
    <source>
        <strain evidence="10">11-3</strain>
    </source>
</reference>
<evidence type="ECO:0000256" key="5">
    <source>
        <dbReference type="ARBA" id="ARBA00022801"/>
    </source>
</evidence>
<dbReference type="EMBL" id="JACOQL010000008">
    <property type="protein sequence ID" value="MBC9248520.1"/>
    <property type="molecule type" value="Genomic_DNA"/>
</dbReference>
<evidence type="ECO:0000313" key="11">
    <source>
        <dbReference type="Proteomes" id="UP000608594"/>
    </source>
</evidence>
<dbReference type="RefSeq" id="WP_187794983.1">
    <property type="nucleotide sequence ID" value="NZ_JACOQL010000008.1"/>
</dbReference>
<protein>
    <submittedName>
        <fullName evidence="10">VPLPA-CTERM-specific exosortase XrtD</fullName>
        <ecNumber evidence="10">3.4.22.-</ecNumber>
    </submittedName>
</protein>
<dbReference type="NCBIfam" id="TIGR02914">
    <property type="entry name" value="EpsI_fam"/>
    <property type="match status" value="1"/>
</dbReference>
<proteinExistence type="predicted"/>
<dbReference type="GO" id="GO:0006508">
    <property type="term" value="P:proteolysis"/>
    <property type="evidence" value="ECO:0007669"/>
    <property type="project" value="UniProtKB-KW"/>
</dbReference>
<feature type="transmembrane region" description="Helical" evidence="8">
    <location>
        <begin position="19"/>
        <end position="37"/>
    </location>
</feature>
<keyword evidence="5 10" id="KW-0378">Hydrolase</keyword>
<evidence type="ECO:0000256" key="1">
    <source>
        <dbReference type="ARBA" id="ARBA00004651"/>
    </source>
</evidence>
<feature type="transmembrane region" description="Helical" evidence="8">
    <location>
        <begin position="161"/>
        <end position="179"/>
    </location>
</feature>
<keyword evidence="3" id="KW-0645">Protease</keyword>
<sequence>MASSDTISSPQGQLSSTSVAGLFWLAVATIAAGWFFIDGLDALLLAWQTPEYSHGPLIPVLSALMFLRELKQYPPNPGPIHDRWPGVAVILLAFTVGALGKLSQIDDIVAYATIIWVAGILLVSFGWSTGKHFWPPVLHLVYMLPLPGVLYYKISTSLQMISSELGVWMLKLMSVPVFLEGNIIDLGVMKLHVAEACSGLRYLFPILSFSYIFAVLYRGPVWQKAVLLLSAVPITVFMNSVRIAIGGIIANYYGVEWLEGFTHFFEGWVIFIACIILLFGLARLMLFFHPGKPTLAEALDLDMSGMWTQLGRLKLTRPSPAMITAAVLGLAALGAWQLVPDNRSVPPTRTPFAMFPQELGTWQQRGPEERLTPDIAKALAADDYRQATFIRDAATPPVGLFMAFYNDQSKGGVHSPEICLPSSGWEIAKLERVDIAPQLGQDTPFPLNRAIIQKGEQRMMVYYWFQQGERRVAWDFAAKFYLLADGIRTGQTDGGLVRLTTLMHNGESEADAEARLLDMTKNLAGPLPRFIPVD</sequence>
<feature type="transmembrane region" description="Helical" evidence="8">
    <location>
        <begin position="109"/>
        <end position="127"/>
    </location>
</feature>
<name>A0A926GFZ7_9RHOB</name>
<dbReference type="InterPro" id="IPR026392">
    <property type="entry name" value="Exo/Archaeosortase_dom"/>
</dbReference>
<dbReference type="InterPro" id="IPR013426">
    <property type="entry name" value="EpsH-like"/>
</dbReference>
<dbReference type="Proteomes" id="UP000608594">
    <property type="component" value="Unassembled WGS sequence"/>
</dbReference>
<organism evidence="10 11">
    <name type="scientific">Paracoccus amoyensis</name>
    <dbReference type="NCBI Taxonomy" id="2760093"/>
    <lineage>
        <taxon>Bacteria</taxon>
        <taxon>Pseudomonadati</taxon>
        <taxon>Pseudomonadota</taxon>
        <taxon>Alphaproteobacteria</taxon>
        <taxon>Rhodobacterales</taxon>
        <taxon>Paracoccaceae</taxon>
        <taxon>Paracoccus</taxon>
    </lineage>
</organism>
<dbReference type="InterPro" id="IPR026491">
    <property type="entry name" value="ExosortD_VPLPA"/>
</dbReference>